<keyword evidence="2" id="KW-1185">Reference proteome</keyword>
<proteinExistence type="predicted"/>
<gene>
    <name evidence="1" type="primary">SUVZ05G0635</name>
    <name evidence="1" type="ORF">SUVZ_05G0635</name>
</gene>
<evidence type="ECO:0000313" key="1">
    <source>
        <dbReference type="EMBL" id="CAI4060901.1"/>
    </source>
</evidence>
<evidence type="ECO:0000313" key="2">
    <source>
        <dbReference type="Proteomes" id="UP001162085"/>
    </source>
</evidence>
<dbReference type="EMBL" id="OX365932">
    <property type="protein sequence ID" value="CAI4060901.1"/>
    <property type="molecule type" value="Genomic_DNA"/>
</dbReference>
<sequence length="111" mass="12468">MHFIQRRSSKALRSHWLEIGVRRGDVRVHQRKHVLVKATLQDAGGVRISNCMGVRGEHGHGQNRSTASNGSTEIISSSDRLRARRRGAYLPVSEILMWCSAVGCNRRRPLA</sequence>
<accession>A0ABN8WS38</accession>
<name>A0ABN8WS38_SACUV</name>
<organism evidence="1 2">
    <name type="scientific">Saccharomyces uvarum</name>
    <name type="common">Yeast</name>
    <name type="synonym">Saccharomyces bayanus var. uvarum</name>
    <dbReference type="NCBI Taxonomy" id="230603"/>
    <lineage>
        <taxon>Eukaryota</taxon>
        <taxon>Fungi</taxon>
        <taxon>Dikarya</taxon>
        <taxon>Ascomycota</taxon>
        <taxon>Saccharomycotina</taxon>
        <taxon>Saccharomycetes</taxon>
        <taxon>Saccharomycetales</taxon>
        <taxon>Saccharomycetaceae</taxon>
        <taxon>Saccharomyces</taxon>
    </lineage>
</organism>
<protein>
    <submittedName>
        <fullName evidence="1">SUVZ05G0635 protein</fullName>
    </submittedName>
</protein>
<dbReference type="Proteomes" id="UP001162085">
    <property type="component" value="Chromosome 5"/>
</dbReference>
<reference evidence="1" key="1">
    <citation type="submission" date="2022-10" db="EMBL/GenBank/DDBJ databases">
        <authorList>
            <person name="Byrne P K."/>
        </authorList>
    </citation>
    <scope>NUCLEOTIDE SEQUENCE</scope>
    <source>
        <strain evidence="1">ZP964</strain>
    </source>
</reference>